<reference evidence="1" key="1">
    <citation type="journal article" date="2015" name="Nature">
        <title>Complex archaea that bridge the gap between prokaryotes and eukaryotes.</title>
        <authorList>
            <person name="Spang A."/>
            <person name="Saw J.H."/>
            <person name="Jorgensen S.L."/>
            <person name="Zaremba-Niedzwiedzka K."/>
            <person name="Martijn J."/>
            <person name="Lind A.E."/>
            <person name="van Eijk R."/>
            <person name="Schleper C."/>
            <person name="Guy L."/>
            <person name="Ettema T.J."/>
        </authorList>
    </citation>
    <scope>NUCLEOTIDE SEQUENCE</scope>
</reference>
<feature type="non-terminal residue" evidence="1">
    <location>
        <position position="1"/>
    </location>
</feature>
<dbReference type="EMBL" id="LAZR01020457">
    <property type="protein sequence ID" value="KKL88803.1"/>
    <property type="molecule type" value="Genomic_DNA"/>
</dbReference>
<organism evidence="1">
    <name type="scientific">marine sediment metagenome</name>
    <dbReference type="NCBI Taxonomy" id="412755"/>
    <lineage>
        <taxon>unclassified sequences</taxon>
        <taxon>metagenomes</taxon>
        <taxon>ecological metagenomes</taxon>
    </lineage>
</organism>
<dbReference type="AlphaFoldDB" id="A0A0F9FRM0"/>
<accession>A0A0F9FRM0</accession>
<comment type="caution">
    <text evidence="1">The sequence shown here is derived from an EMBL/GenBank/DDBJ whole genome shotgun (WGS) entry which is preliminary data.</text>
</comment>
<gene>
    <name evidence="1" type="ORF">LCGC14_1920980</name>
</gene>
<sequence>KELEEENERGEHITLCDGHCCSKYHEIPLKITFQKLLKEAES</sequence>
<name>A0A0F9FRM0_9ZZZZ</name>
<evidence type="ECO:0000313" key="1">
    <source>
        <dbReference type="EMBL" id="KKL88803.1"/>
    </source>
</evidence>
<proteinExistence type="predicted"/>
<protein>
    <submittedName>
        <fullName evidence="1">Uncharacterized protein</fullName>
    </submittedName>
</protein>